<keyword evidence="4" id="KW-1185">Reference proteome</keyword>
<feature type="transmembrane region" description="Helical" evidence="1">
    <location>
        <begin position="53"/>
        <end position="69"/>
    </location>
</feature>
<protein>
    <recommendedName>
        <fullName evidence="2">J domain-containing protein</fullName>
    </recommendedName>
</protein>
<feature type="domain" description="J" evidence="2">
    <location>
        <begin position="78"/>
        <end position="146"/>
    </location>
</feature>
<reference evidence="4" key="1">
    <citation type="journal article" date="2020" name="Stud. Mycol.">
        <title>101 Dothideomycetes genomes: A test case for predicting lifestyles and emergence of pathogens.</title>
        <authorList>
            <person name="Haridas S."/>
            <person name="Albert R."/>
            <person name="Binder M."/>
            <person name="Bloem J."/>
            <person name="LaButti K."/>
            <person name="Salamov A."/>
            <person name="Andreopoulos B."/>
            <person name="Baker S."/>
            <person name="Barry K."/>
            <person name="Bills G."/>
            <person name="Bluhm B."/>
            <person name="Cannon C."/>
            <person name="Castanera R."/>
            <person name="Culley D."/>
            <person name="Daum C."/>
            <person name="Ezra D."/>
            <person name="Gonzalez J."/>
            <person name="Henrissat B."/>
            <person name="Kuo A."/>
            <person name="Liang C."/>
            <person name="Lipzen A."/>
            <person name="Lutzoni F."/>
            <person name="Magnuson J."/>
            <person name="Mondo S."/>
            <person name="Nolan M."/>
            <person name="Ohm R."/>
            <person name="Pangilinan J."/>
            <person name="Park H.-J."/>
            <person name="Ramirez L."/>
            <person name="Alfaro M."/>
            <person name="Sun H."/>
            <person name="Tritt A."/>
            <person name="Yoshinaga Y."/>
            <person name="Zwiers L.-H."/>
            <person name="Turgeon B."/>
            <person name="Goodwin S."/>
            <person name="Spatafora J."/>
            <person name="Crous P."/>
            <person name="Grigoriev I."/>
        </authorList>
    </citation>
    <scope>NUCLEOTIDE SEQUENCE [LARGE SCALE GENOMIC DNA]</scope>
    <source>
        <strain evidence="4">CECT 20119</strain>
    </source>
</reference>
<dbReference type="SUPFAM" id="SSF46565">
    <property type="entry name" value="Chaperone J-domain"/>
    <property type="match status" value="1"/>
</dbReference>
<sequence>MVQLDFLSIAGWYFLPGWVTRWTQSAFYAIWIRAGEPRPQPGTQRYANDYRRIFVSVILAYLAYTVYNADYTLQQEPSFYQSLGVPLDATERAIQSRFRRLTVQYHPDKISSDTNRQFAEAFYVHLKHCKDGLIDPTKRFAYDRFGPEVFEWQDAKTLYDYVYKGSWAALTYYLGSIGGLFILSMIGYLKKGNFWRYLLMTIFFAFEIHTITRPDAPAFLTYIVNPIITRVSNHPPYLQFQLLALMRQILISFFIAITQLGPILFPTQPVDGTEPTQPQYDRLEAVLKAGQQETNLLTALELSPFAADPASMRELKTSMRQWLVDNTVRQNPTVRDAMGRVMQPRANGRPT</sequence>
<dbReference type="PANTHER" id="PTHR44157">
    <property type="entry name" value="DNAJ HOMOLOG SUBFAMILY C MEMBER 11"/>
    <property type="match status" value="1"/>
</dbReference>
<dbReference type="SMART" id="SM00271">
    <property type="entry name" value="DnaJ"/>
    <property type="match status" value="1"/>
</dbReference>
<accession>A0A6A6G9Y5</accession>
<dbReference type="PANTHER" id="PTHR44157:SF1">
    <property type="entry name" value="DNAJ HOMOLOG SUBFAMILY C MEMBER 11"/>
    <property type="match status" value="1"/>
</dbReference>
<evidence type="ECO:0000313" key="4">
    <source>
        <dbReference type="Proteomes" id="UP000799538"/>
    </source>
</evidence>
<evidence type="ECO:0000313" key="3">
    <source>
        <dbReference type="EMBL" id="KAF2222514.1"/>
    </source>
</evidence>
<feature type="transmembrane region" description="Helical" evidence="1">
    <location>
        <begin position="194"/>
        <end position="212"/>
    </location>
</feature>
<dbReference type="PROSITE" id="PS50076">
    <property type="entry name" value="DNAJ_2"/>
    <property type="match status" value="1"/>
</dbReference>
<dbReference type="InterPro" id="IPR052243">
    <property type="entry name" value="Mito_inner_membrane_organizer"/>
</dbReference>
<dbReference type="InterPro" id="IPR036869">
    <property type="entry name" value="J_dom_sf"/>
</dbReference>
<dbReference type="GO" id="GO:0042407">
    <property type="term" value="P:cristae formation"/>
    <property type="evidence" value="ECO:0007669"/>
    <property type="project" value="TreeGrafter"/>
</dbReference>
<feature type="transmembrane region" description="Helical" evidence="1">
    <location>
        <begin position="170"/>
        <end position="189"/>
    </location>
</feature>
<dbReference type="CDD" id="cd06257">
    <property type="entry name" value="DnaJ"/>
    <property type="match status" value="1"/>
</dbReference>
<name>A0A6A6G9Y5_9PEZI</name>
<dbReference type="EMBL" id="ML992508">
    <property type="protein sequence ID" value="KAF2222514.1"/>
    <property type="molecule type" value="Genomic_DNA"/>
</dbReference>
<keyword evidence="1" id="KW-0812">Transmembrane</keyword>
<dbReference type="OrthoDB" id="436519at2759"/>
<dbReference type="PRINTS" id="PR00625">
    <property type="entry name" value="JDOMAIN"/>
</dbReference>
<feature type="transmembrane region" description="Helical" evidence="1">
    <location>
        <begin position="245"/>
        <end position="265"/>
    </location>
</feature>
<keyword evidence="1" id="KW-0472">Membrane</keyword>
<dbReference type="GO" id="GO:0005739">
    <property type="term" value="C:mitochondrion"/>
    <property type="evidence" value="ECO:0007669"/>
    <property type="project" value="GOC"/>
</dbReference>
<proteinExistence type="predicted"/>
<keyword evidence="1" id="KW-1133">Transmembrane helix</keyword>
<dbReference type="AlphaFoldDB" id="A0A6A6G9Y5"/>
<dbReference type="Pfam" id="PF00226">
    <property type="entry name" value="DnaJ"/>
    <property type="match status" value="1"/>
</dbReference>
<dbReference type="Proteomes" id="UP000799538">
    <property type="component" value="Unassembled WGS sequence"/>
</dbReference>
<dbReference type="Gene3D" id="1.10.287.110">
    <property type="entry name" value="DnaJ domain"/>
    <property type="match status" value="1"/>
</dbReference>
<evidence type="ECO:0000256" key="1">
    <source>
        <dbReference type="SAM" id="Phobius"/>
    </source>
</evidence>
<gene>
    <name evidence="3" type="ORF">BDZ85DRAFT_219472</name>
</gene>
<feature type="transmembrane region" description="Helical" evidence="1">
    <location>
        <begin position="12"/>
        <end position="32"/>
    </location>
</feature>
<evidence type="ECO:0000259" key="2">
    <source>
        <dbReference type="PROSITE" id="PS50076"/>
    </source>
</evidence>
<dbReference type="InterPro" id="IPR001623">
    <property type="entry name" value="DnaJ_domain"/>
</dbReference>
<organism evidence="3 4">
    <name type="scientific">Elsinoe ampelina</name>
    <dbReference type="NCBI Taxonomy" id="302913"/>
    <lineage>
        <taxon>Eukaryota</taxon>
        <taxon>Fungi</taxon>
        <taxon>Dikarya</taxon>
        <taxon>Ascomycota</taxon>
        <taxon>Pezizomycotina</taxon>
        <taxon>Dothideomycetes</taxon>
        <taxon>Dothideomycetidae</taxon>
        <taxon>Myriangiales</taxon>
        <taxon>Elsinoaceae</taxon>
        <taxon>Elsinoe</taxon>
    </lineage>
</organism>